<keyword evidence="6 7" id="KW-0472">Membrane</keyword>
<protein>
    <submittedName>
        <fullName evidence="9">ABC transporter permease</fullName>
    </submittedName>
</protein>
<evidence type="ECO:0000256" key="7">
    <source>
        <dbReference type="RuleBase" id="RU363032"/>
    </source>
</evidence>
<sequence length="257" mass="27028">MIHARVVRGAVGVAGLLVVAELVGRSGLVDPALLPRVSTVLPAAARLLIDPEFLSYLSGTLVVWGGGLLIAVLVGTPLGLLLGSLPKAELAVRPLIEFMRPIPSIVLLPLVTLLMAWDHGIKMTIVVYAAIWPILINTMYGLRDVDPMAKETLRSFGFGKLSVLARVSLPSAAPFVLTGVRIAASIGLIVTVSAELLAGGVDGIGTYMIRAQAGFRTDLVLAATVWTGTLGLLANTLLMRVQGWAFRWHVVKSGGAA</sequence>
<dbReference type="Proteomes" id="UP001596004">
    <property type="component" value="Unassembled WGS sequence"/>
</dbReference>
<keyword evidence="10" id="KW-1185">Reference proteome</keyword>
<dbReference type="Pfam" id="PF00528">
    <property type="entry name" value="BPD_transp_1"/>
    <property type="match status" value="1"/>
</dbReference>
<organism evidence="9 10">
    <name type="scientific">Sphaerisporangium dianthi</name>
    <dbReference type="NCBI Taxonomy" id="1436120"/>
    <lineage>
        <taxon>Bacteria</taxon>
        <taxon>Bacillati</taxon>
        <taxon>Actinomycetota</taxon>
        <taxon>Actinomycetes</taxon>
        <taxon>Streptosporangiales</taxon>
        <taxon>Streptosporangiaceae</taxon>
        <taxon>Sphaerisporangium</taxon>
    </lineage>
</organism>
<keyword evidence="5 7" id="KW-1133">Transmembrane helix</keyword>
<comment type="similarity">
    <text evidence="7">Belongs to the binding-protein-dependent transport system permease family.</text>
</comment>
<evidence type="ECO:0000256" key="6">
    <source>
        <dbReference type="ARBA" id="ARBA00023136"/>
    </source>
</evidence>
<gene>
    <name evidence="9" type="ORF">ACFO60_34320</name>
</gene>
<comment type="subcellular location">
    <subcellularLocation>
        <location evidence="1 7">Cell membrane</location>
        <topology evidence="1 7">Multi-pass membrane protein</topology>
    </subcellularLocation>
</comment>
<keyword evidence="2 7" id="KW-0813">Transport</keyword>
<feature type="domain" description="ABC transmembrane type-1" evidence="8">
    <location>
        <begin position="57"/>
        <end position="238"/>
    </location>
</feature>
<dbReference type="InterPro" id="IPR000515">
    <property type="entry name" value="MetI-like"/>
</dbReference>
<dbReference type="Gene3D" id="1.10.3720.10">
    <property type="entry name" value="MetI-like"/>
    <property type="match status" value="1"/>
</dbReference>
<proteinExistence type="inferred from homology"/>
<dbReference type="InterPro" id="IPR035906">
    <property type="entry name" value="MetI-like_sf"/>
</dbReference>
<dbReference type="PANTHER" id="PTHR30151:SF0">
    <property type="entry name" value="ABC TRANSPORTER PERMEASE PROTEIN MJ0413-RELATED"/>
    <property type="match status" value="1"/>
</dbReference>
<evidence type="ECO:0000259" key="8">
    <source>
        <dbReference type="PROSITE" id="PS50928"/>
    </source>
</evidence>
<feature type="transmembrane region" description="Helical" evidence="7">
    <location>
        <begin position="123"/>
        <end position="142"/>
    </location>
</feature>
<dbReference type="PROSITE" id="PS50928">
    <property type="entry name" value="ABC_TM1"/>
    <property type="match status" value="1"/>
</dbReference>
<feature type="transmembrane region" description="Helical" evidence="7">
    <location>
        <begin position="219"/>
        <end position="238"/>
    </location>
</feature>
<evidence type="ECO:0000256" key="1">
    <source>
        <dbReference type="ARBA" id="ARBA00004651"/>
    </source>
</evidence>
<evidence type="ECO:0000256" key="5">
    <source>
        <dbReference type="ARBA" id="ARBA00022989"/>
    </source>
</evidence>
<evidence type="ECO:0000256" key="2">
    <source>
        <dbReference type="ARBA" id="ARBA00022448"/>
    </source>
</evidence>
<reference evidence="10" key="1">
    <citation type="journal article" date="2019" name="Int. J. Syst. Evol. Microbiol.">
        <title>The Global Catalogue of Microorganisms (GCM) 10K type strain sequencing project: providing services to taxonomists for standard genome sequencing and annotation.</title>
        <authorList>
            <consortium name="The Broad Institute Genomics Platform"/>
            <consortium name="The Broad Institute Genome Sequencing Center for Infectious Disease"/>
            <person name="Wu L."/>
            <person name="Ma J."/>
        </authorList>
    </citation>
    <scope>NUCLEOTIDE SEQUENCE [LARGE SCALE GENOMIC DNA]</scope>
    <source>
        <strain evidence="10">CGMCC 4.7132</strain>
    </source>
</reference>
<name>A0ABV9CU18_9ACTN</name>
<keyword evidence="4 7" id="KW-0812">Transmembrane</keyword>
<dbReference type="CDD" id="cd06261">
    <property type="entry name" value="TM_PBP2"/>
    <property type="match status" value="1"/>
</dbReference>
<keyword evidence="3" id="KW-1003">Cell membrane</keyword>
<evidence type="ECO:0000313" key="10">
    <source>
        <dbReference type="Proteomes" id="UP001596004"/>
    </source>
</evidence>
<dbReference type="SUPFAM" id="SSF161098">
    <property type="entry name" value="MetI-like"/>
    <property type="match status" value="1"/>
</dbReference>
<comment type="caution">
    <text evidence="9">The sequence shown here is derived from an EMBL/GenBank/DDBJ whole genome shotgun (WGS) entry which is preliminary data.</text>
</comment>
<dbReference type="EMBL" id="JBHSFP010000036">
    <property type="protein sequence ID" value="MFC4535868.1"/>
    <property type="molecule type" value="Genomic_DNA"/>
</dbReference>
<accession>A0ABV9CU18</accession>
<feature type="transmembrane region" description="Helical" evidence="7">
    <location>
        <begin position="186"/>
        <end position="207"/>
    </location>
</feature>
<evidence type="ECO:0000256" key="4">
    <source>
        <dbReference type="ARBA" id="ARBA00022692"/>
    </source>
</evidence>
<dbReference type="RefSeq" id="WP_380849264.1">
    <property type="nucleotide sequence ID" value="NZ_JBHSFP010000036.1"/>
</dbReference>
<evidence type="ECO:0000313" key="9">
    <source>
        <dbReference type="EMBL" id="MFC4535868.1"/>
    </source>
</evidence>
<feature type="transmembrane region" description="Helical" evidence="7">
    <location>
        <begin position="61"/>
        <end position="86"/>
    </location>
</feature>
<dbReference type="PANTHER" id="PTHR30151">
    <property type="entry name" value="ALKANE SULFONATE ABC TRANSPORTER-RELATED, MEMBRANE SUBUNIT"/>
    <property type="match status" value="1"/>
</dbReference>
<evidence type="ECO:0000256" key="3">
    <source>
        <dbReference type="ARBA" id="ARBA00022475"/>
    </source>
</evidence>